<evidence type="ECO:0000313" key="26">
    <source>
        <dbReference type="EMBL" id="KAG0545068.1"/>
    </source>
</evidence>
<keyword evidence="14 22" id="KW-0472">Membrane</keyword>
<evidence type="ECO:0000259" key="23">
    <source>
        <dbReference type="PROSITE" id="PS50011"/>
    </source>
</evidence>
<dbReference type="Gene3D" id="2.90.10.10">
    <property type="entry name" value="Bulb-type lectin domain"/>
    <property type="match status" value="1"/>
</dbReference>
<dbReference type="GO" id="GO:0004674">
    <property type="term" value="F:protein serine/threonine kinase activity"/>
    <property type="evidence" value="ECO:0007669"/>
    <property type="project" value="UniProtKB-KW"/>
</dbReference>
<dbReference type="PANTHER" id="PTHR47974">
    <property type="entry name" value="OS07G0415500 PROTEIN"/>
    <property type="match status" value="1"/>
</dbReference>
<accession>A0A921UV66</accession>
<dbReference type="PROSITE" id="PS00108">
    <property type="entry name" value="PROTEIN_KINASE_ST"/>
    <property type="match status" value="1"/>
</dbReference>
<dbReference type="PIRSF" id="PIRSF000641">
    <property type="entry name" value="SRK"/>
    <property type="match status" value="1"/>
</dbReference>
<evidence type="ECO:0000256" key="13">
    <source>
        <dbReference type="ARBA" id="ARBA00022989"/>
    </source>
</evidence>
<dbReference type="GO" id="GO:0005886">
    <property type="term" value="C:plasma membrane"/>
    <property type="evidence" value="ECO:0007669"/>
    <property type="project" value="UniProtKB-SubCell"/>
</dbReference>
<sequence length="793" mass="86506">MEAVKRVCSLSQPPLATFFFLAVAAFAARDTILPGEGISGNQTLVSRNGVFELGFFSPGTDIYHFLGVRILNMPTNAGTPKFWFGDRVYISDLPSAALQLFGDRLYITENGTNLWWSSVAGAGGGPAAPTASVVAVLLDSGNLVVRDQANSSRVLWQSFDYPGDALLPGARLGLDGDTGNNVSLTYTNTNSWHNSSLSVDPDRRRRNGFVLATDGWDVLRGTFPEWMVSSQGNGSSLVLLNNRPGAGMAEHLQLHLGQVSLRSWSSSAGCWVASWTFPSDCKSSAFFCGRFGACTSNGTCGCVDGFEPANPSEWQRGYFVNGCSRSLPLSCTADNGGRLTAEHDDSFVLLDNLQGLPYSSQNATAEGDEGCRQACLSKCYCVAYAYDDDDDSGCKLWFNYLYNVSFAATPPYSKVYVRLGSKLMAQKASKTVGIVFMVVGLTAAVCVILILALLWRYRGGFLSTTACRKFQEVEGGSLAVYTYAQVRRATRNFSDEHKLGEGGFGCVFRGTMPGPTVVAVKRLKGFGQADKQFRAEVQTLGVIRHTNIVPLLGFCVTGSRRLLVYQYMDNGSLGAHLFPENKPCLLNWDLRYRIAHGIAKGLAYLHEECEDCIIHCDIKPENILLDAEFRVKIADFGMAKLLGREFSSALTTIRGTMGYLAPEWVSGQPITKKADVYSFGIVLLEIISGRRTIRRLKFGSHRYFPHYAAAQLNEGNVMSLLDRRLGGNASVEELDVTCRVACWCIQDEEDDRPSMAQVVRMLEGVLDTGIPPVPSSFMNLIEGESSSTSSEEG</sequence>
<evidence type="ECO:0000256" key="7">
    <source>
        <dbReference type="ARBA" id="ARBA00022692"/>
    </source>
</evidence>
<dbReference type="SMART" id="SM00473">
    <property type="entry name" value="PAN_AP"/>
    <property type="match status" value="1"/>
</dbReference>
<dbReference type="PROSITE" id="PS00107">
    <property type="entry name" value="PROTEIN_KINASE_ATP"/>
    <property type="match status" value="1"/>
</dbReference>
<evidence type="ECO:0000256" key="16">
    <source>
        <dbReference type="ARBA" id="ARBA00023170"/>
    </source>
</evidence>
<keyword evidence="10 20" id="KW-0547">Nucleotide-binding</keyword>
<evidence type="ECO:0000313" key="27">
    <source>
        <dbReference type="Proteomes" id="UP000807115"/>
    </source>
</evidence>
<evidence type="ECO:0000256" key="15">
    <source>
        <dbReference type="ARBA" id="ARBA00023157"/>
    </source>
</evidence>
<dbReference type="KEGG" id="sbi:8077495"/>
<dbReference type="GO" id="GO:0005524">
    <property type="term" value="F:ATP binding"/>
    <property type="evidence" value="ECO:0007669"/>
    <property type="project" value="UniProtKB-UniRule"/>
</dbReference>
<dbReference type="PROSITE" id="PS50948">
    <property type="entry name" value="PAN"/>
    <property type="match status" value="1"/>
</dbReference>
<evidence type="ECO:0000259" key="24">
    <source>
        <dbReference type="PROSITE" id="PS50927"/>
    </source>
</evidence>
<dbReference type="EC" id="2.7.11.1" evidence="20"/>
<dbReference type="SUPFAM" id="SSF51110">
    <property type="entry name" value="alpha-D-mannose-specific plant lectins"/>
    <property type="match status" value="1"/>
</dbReference>
<dbReference type="InterPro" id="IPR003609">
    <property type="entry name" value="Pan_app"/>
</dbReference>
<dbReference type="InterPro" id="IPR001480">
    <property type="entry name" value="Bulb-type_lectin_dom"/>
</dbReference>
<dbReference type="Pfam" id="PF00069">
    <property type="entry name" value="Pkinase"/>
    <property type="match status" value="1"/>
</dbReference>
<evidence type="ECO:0000256" key="4">
    <source>
        <dbReference type="ARBA" id="ARBA00022536"/>
    </source>
</evidence>
<dbReference type="InterPro" id="IPR036426">
    <property type="entry name" value="Bulb-type_lectin_dom_sf"/>
</dbReference>
<dbReference type="Pfam" id="PF08276">
    <property type="entry name" value="PAN_2"/>
    <property type="match status" value="1"/>
</dbReference>
<evidence type="ECO:0000256" key="19">
    <source>
        <dbReference type="ARBA" id="ARBA00048679"/>
    </source>
</evidence>
<evidence type="ECO:0000256" key="8">
    <source>
        <dbReference type="ARBA" id="ARBA00022729"/>
    </source>
</evidence>
<dbReference type="GO" id="GO:0048544">
    <property type="term" value="P:recognition of pollen"/>
    <property type="evidence" value="ECO:0007669"/>
    <property type="project" value="InterPro"/>
</dbReference>
<dbReference type="FunFam" id="2.90.10.10:FF:000009">
    <property type="entry name" value="Receptor-like serine/threonine-protein kinase SD1-8"/>
    <property type="match status" value="1"/>
</dbReference>
<keyword evidence="12 20" id="KW-0067">ATP-binding</keyword>
<evidence type="ECO:0000256" key="5">
    <source>
        <dbReference type="ARBA" id="ARBA00022553"/>
    </source>
</evidence>
<evidence type="ECO:0000256" key="18">
    <source>
        <dbReference type="ARBA" id="ARBA00047899"/>
    </source>
</evidence>
<keyword evidence="17" id="KW-0325">Glycoprotein</keyword>
<keyword evidence="11 20" id="KW-0418">Kinase</keyword>
<name>A0A921UV66_SORBI</name>
<evidence type="ECO:0000256" key="21">
    <source>
        <dbReference type="PROSITE-ProRule" id="PRU10141"/>
    </source>
</evidence>
<gene>
    <name evidence="26" type="ORF">BDA96_02G330500</name>
</gene>
<keyword evidence="3 20" id="KW-0723">Serine/threonine-protein kinase</keyword>
<dbReference type="PROSITE" id="PS50011">
    <property type="entry name" value="PROTEIN_KINASE_DOM"/>
    <property type="match status" value="1"/>
</dbReference>
<comment type="catalytic activity">
    <reaction evidence="18 20">
        <text>L-threonyl-[protein] + ATP = O-phospho-L-threonyl-[protein] + ADP + H(+)</text>
        <dbReference type="Rhea" id="RHEA:46608"/>
        <dbReference type="Rhea" id="RHEA-COMP:11060"/>
        <dbReference type="Rhea" id="RHEA-COMP:11605"/>
        <dbReference type="ChEBI" id="CHEBI:15378"/>
        <dbReference type="ChEBI" id="CHEBI:30013"/>
        <dbReference type="ChEBI" id="CHEBI:30616"/>
        <dbReference type="ChEBI" id="CHEBI:61977"/>
        <dbReference type="ChEBI" id="CHEBI:456216"/>
        <dbReference type="EC" id="2.7.11.1"/>
    </reaction>
</comment>
<comment type="caution">
    <text evidence="26">The sequence shown here is derived from an EMBL/GenBank/DDBJ whole genome shotgun (WGS) entry which is preliminary data.</text>
</comment>
<keyword evidence="9" id="KW-0430">Lectin</keyword>
<keyword evidence="2" id="KW-1003">Cell membrane</keyword>
<dbReference type="Pfam" id="PF01453">
    <property type="entry name" value="B_lectin"/>
    <property type="match status" value="1"/>
</dbReference>
<dbReference type="PANTHER" id="PTHR47974:SF19">
    <property type="entry name" value="RECEPTOR-LIKE SERINE_THREONINE-PROTEIN KINASE"/>
    <property type="match status" value="1"/>
</dbReference>
<evidence type="ECO:0000256" key="12">
    <source>
        <dbReference type="ARBA" id="ARBA00022840"/>
    </source>
</evidence>
<dbReference type="InterPro" id="IPR011009">
    <property type="entry name" value="Kinase-like_dom_sf"/>
</dbReference>
<dbReference type="SUPFAM" id="SSF56112">
    <property type="entry name" value="Protein kinase-like (PK-like)"/>
    <property type="match status" value="1"/>
</dbReference>
<dbReference type="CDD" id="cd14066">
    <property type="entry name" value="STKc_IRAK"/>
    <property type="match status" value="1"/>
</dbReference>
<dbReference type="InterPro" id="IPR024171">
    <property type="entry name" value="SRK-like_kinase"/>
</dbReference>
<feature type="domain" description="Bulb-type lectin" evidence="24">
    <location>
        <begin position="29"/>
        <end position="158"/>
    </location>
</feature>
<comment type="similarity">
    <text evidence="20">Belongs to the protein kinase superfamily. Ser/Thr protein kinase family.</text>
</comment>
<dbReference type="PROSITE" id="PS50927">
    <property type="entry name" value="BULB_LECTIN"/>
    <property type="match status" value="1"/>
</dbReference>
<keyword evidence="15" id="KW-1015">Disulfide bond</keyword>
<comment type="catalytic activity">
    <reaction evidence="19 20">
        <text>L-seryl-[protein] + ATP = O-phospho-L-seryl-[protein] + ADP + H(+)</text>
        <dbReference type="Rhea" id="RHEA:17989"/>
        <dbReference type="Rhea" id="RHEA-COMP:9863"/>
        <dbReference type="Rhea" id="RHEA-COMP:11604"/>
        <dbReference type="ChEBI" id="CHEBI:15378"/>
        <dbReference type="ChEBI" id="CHEBI:29999"/>
        <dbReference type="ChEBI" id="CHEBI:30616"/>
        <dbReference type="ChEBI" id="CHEBI:83421"/>
        <dbReference type="ChEBI" id="CHEBI:456216"/>
        <dbReference type="EC" id="2.7.11.1"/>
    </reaction>
</comment>
<keyword evidence="6 20" id="KW-0808">Transferase</keyword>
<evidence type="ECO:0000256" key="20">
    <source>
        <dbReference type="PIRNR" id="PIRNR000641"/>
    </source>
</evidence>
<dbReference type="InterPro" id="IPR017441">
    <property type="entry name" value="Protein_kinase_ATP_BS"/>
</dbReference>
<dbReference type="Gramene" id="EER99438">
    <property type="protein sequence ID" value="EER99438"/>
    <property type="gene ID" value="SORBI_3002G314700"/>
</dbReference>
<dbReference type="OrthoDB" id="691936at2759"/>
<evidence type="ECO:0000256" key="9">
    <source>
        <dbReference type="ARBA" id="ARBA00022734"/>
    </source>
</evidence>
<organism evidence="26 27">
    <name type="scientific">Sorghum bicolor</name>
    <name type="common">Sorghum</name>
    <name type="synonym">Sorghum vulgare</name>
    <dbReference type="NCBI Taxonomy" id="4558"/>
    <lineage>
        <taxon>Eukaryota</taxon>
        <taxon>Viridiplantae</taxon>
        <taxon>Streptophyta</taxon>
        <taxon>Embryophyta</taxon>
        <taxon>Tracheophyta</taxon>
        <taxon>Spermatophyta</taxon>
        <taxon>Magnoliopsida</taxon>
        <taxon>Liliopsida</taxon>
        <taxon>Poales</taxon>
        <taxon>Poaceae</taxon>
        <taxon>PACMAD clade</taxon>
        <taxon>Panicoideae</taxon>
        <taxon>Andropogonodae</taxon>
        <taxon>Andropogoneae</taxon>
        <taxon>Sorghinae</taxon>
        <taxon>Sorghum</taxon>
    </lineage>
</organism>
<keyword evidence="7 22" id="KW-0812">Transmembrane</keyword>
<dbReference type="InterPro" id="IPR008271">
    <property type="entry name" value="Ser/Thr_kinase_AS"/>
</dbReference>
<dbReference type="AlphaFoldDB" id="A0A921UV66"/>
<feature type="transmembrane region" description="Helical" evidence="22">
    <location>
        <begin position="432"/>
        <end position="455"/>
    </location>
</feature>
<keyword evidence="13 22" id="KW-1133">Transmembrane helix</keyword>
<keyword evidence="4" id="KW-0245">EGF-like domain</keyword>
<evidence type="ECO:0000259" key="25">
    <source>
        <dbReference type="PROSITE" id="PS50948"/>
    </source>
</evidence>
<dbReference type="SMART" id="SM00220">
    <property type="entry name" value="S_TKc"/>
    <property type="match status" value="1"/>
</dbReference>
<evidence type="ECO:0000256" key="22">
    <source>
        <dbReference type="SAM" id="Phobius"/>
    </source>
</evidence>
<reference evidence="26" key="2">
    <citation type="submission" date="2020-10" db="EMBL/GenBank/DDBJ databases">
        <authorList>
            <person name="Cooper E.A."/>
            <person name="Brenton Z.W."/>
            <person name="Flinn B.S."/>
            <person name="Jenkins J."/>
            <person name="Shu S."/>
            <person name="Flowers D."/>
            <person name="Luo F."/>
            <person name="Wang Y."/>
            <person name="Xia P."/>
            <person name="Barry K."/>
            <person name="Daum C."/>
            <person name="Lipzen A."/>
            <person name="Yoshinaga Y."/>
            <person name="Schmutz J."/>
            <person name="Saski C."/>
            <person name="Vermerris W."/>
            <person name="Kresovich S."/>
        </authorList>
    </citation>
    <scope>NUCLEOTIDE SEQUENCE</scope>
</reference>
<comment type="subcellular location">
    <subcellularLocation>
        <location evidence="1">Cell membrane</location>
        <topology evidence="1">Single-pass type I membrane protein</topology>
    </subcellularLocation>
</comment>
<dbReference type="FunFam" id="1.10.510.10:FF:000227">
    <property type="entry name" value="Serine/threonine-protein kinase"/>
    <property type="match status" value="1"/>
</dbReference>
<dbReference type="FunFam" id="3.30.200.20:FF:000162">
    <property type="entry name" value="Adenine nucleotide alpha hydrolase-like domain kinase"/>
    <property type="match status" value="1"/>
</dbReference>
<dbReference type="EMBL" id="CM027681">
    <property type="protein sequence ID" value="KAG0545068.1"/>
    <property type="molecule type" value="Genomic_DNA"/>
</dbReference>
<keyword evidence="5" id="KW-0597">Phosphoprotein</keyword>
<dbReference type="InterPro" id="IPR000858">
    <property type="entry name" value="S_locus_glycoprot_dom"/>
</dbReference>
<dbReference type="Proteomes" id="UP000807115">
    <property type="component" value="Chromosome 2"/>
</dbReference>
<protein>
    <recommendedName>
        <fullName evidence="20">Receptor-like serine/threonine-protein kinase</fullName>
        <ecNumber evidence="20">2.7.11.1</ecNumber>
    </recommendedName>
</protein>
<dbReference type="Gene3D" id="1.10.510.10">
    <property type="entry name" value="Transferase(Phosphotransferase) domain 1"/>
    <property type="match status" value="1"/>
</dbReference>
<evidence type="ECO:0000256" key="10">
    <source>
        <dbReference type="ARBA" id="ARBA00022741"/>
    </source>
</evidence>
<reference evidence="26" key="1">
    <citation type="journal article" date="2019" name="BMC Genomics">
        <title>A new reference genome for Sorghum bicolor reveals high levels of sequence similarity between sweet and grain genotypes: implications for the genetics of sugar metabolism.</title>
        <authorList>
            <person name="Cooper E.A."/>
            <person name="Brenton Z.W."/>
            <person name="Flinn B.S."/>
            <person name="Jenkins J."/>
            <person name="Shu S."/>
            <person name="Flowers D."/>
            <person name="Luo F."/>
            <person name="Wang Y."/>
            <person name="Xia P."/>
            <person name="Barry K."/>
            <person name="Daum C."/>
            <person name="Lipzen A."/>
            <person name="Yoshinaga Y."/>
            <person name="Schmutz J."/>
            <person name="Saski C."/>
            <person name="Vermerris W."/>
            <person name="Kresovich S."/>
        </authorList>
    </citation>
    <scope>NUCLEOTIDE SEQUENCE</scope>
</reference>
<feature type="domain" description="Protein kinase" evidence="23">
    <location>
        <begin position="493"/>
        <end position="766"/>
    </location>
</feature>
<feature type="domain" description="Apple" evidence="25">
    <location>
        <begin position="331"/>
        <end position="420"/>
    </location>
</feature>
<dbReference type="GO" id="GO:0051707">
    <property type="term" value="P:response to other organism"/>
    <property type="evidence" value="ECO:0007669"/>
    <property type="project" value="UniProtKB-ARBA"/>
</dbReference>
<evidence type="ECO:0000256" key="3">
    <source>
        <dbReference type="ARBA" id="ARBA00022527"/>
    </source>
</evidence>
<dbReference type="Gene3D" id="3.30.200.20">
    <property type="entry name" value="Phosphorylase Kinase, domain 1"/>
    <property type="match status" value="1"/>
</dbReference>
<dbReference type="Pfam" id="PF00954">
    <property type="entry name" value="S_locus_glycop"/>
    <property type="match status" value="1"/>
</dbReference>
<evidence type="ECO:0000256" key="6">
    <source>
        <dbReference type="ARBA" id="ARBA00022679"/>
    </source>
</evidence>
<proteinExistence type="inferred from homology"/>
<evidence type="ECO:0000256" key="2">
    <source>
        <dbReference type="ARBA" id="ARBA00022475"/>
    </source>
</evidence>
<keyword evidence="8" id="KW-0732">Signal</keyword>
<dbReference type="GO" id="GO:0030246">
    <property type="term" value="F:carbohydrate binding"/>
    <property type="evidence" value="ECO:0007669"/>
    <property type="project" value="UniProtKB-KW"/>
</dbReference>
<dbReference type="InterPro" id="IPR000719">
    <property type="entry name" value="Prot_kinase_dom"/>
</dbReference>
<feature type="binding site" evidence="21">
    <location>
        <position position="521"/>
    </location>
    <ligand>
        <name>ATP</name>
        <dbReference type="ChEBI" id="CHEBI:30616"/>
    </ligand>
</feature>
<evidence type="ECO:0000256" key="11">
    <source>
        <dbReference type="ARBA" id="ARBA00022777"/>
    </source>
</evidence>
<evidence type="ECO:0000256" key="17">
    <source>
        <dbReference type="ARBA" id="ARBA00023180"/>
    </source>
</evidence>
<dbReference type="SMART" id="SM00108">
    <property type="entry name" value="B_lectin"/>
    <property type="match status" value="1"/>
</dbReference>
<evidence type="ECO:0000256" key="14">
    <source>
        <dbReference type="ARBA" id="ARBA00023136"/>
    </source>
</evidence>
<evidence type="ECO:0000256" key="1">
    <source>
        <dbReference type="ARBA" id="ARBA00004251"/>
    </source>
</evidence>
<dbReference type="OMA" id="NTNSWHN"/>
<keyword evidence="16" id="KW-0675">Receptor</keyword>